<sequence length="384" mass="43927">MSRPEDASSIEEIKGSLHHREAQMISNYITQTWMKGILGVLEIKEKHIPPSPLNDLFNEEEIFAEANPKYHYKFTEVQQLLALSMETAQYVRDRKTKDMLTQPQYCLSLAFLRKVMSELPDDVTRIDELVASPGTISNNMPRTVTWNKASKSCKSQASSTSVDGISTISVKDKLLERLANLVMELSFSPIEIKDFWKRQKYCFGQGLIRMALDRMTTQVLYIAKTFNQALIWDVGDVQAEQKFEESNTITTRNATSPKPFTQKRNARSAPVASLQAKPASKGQKVEIPLKTTQQPEQHTSAKKDPKRKKNELFQIVIPLVQVSQAKKSTHALMRGTPEFKLFHEKIEMMVYKILKSTVMKLVDLLEESYKGQETDIFATFRNRE</sequence>
<dbReference type="InterPro" id="IPR032707">
    <property type="entry name" value="MYCBPAP"/>
</dbReference>
<gene>
    <name evidence="2" type="ORF">ACJMK2_024527</name>
</gene>
<evidence type="ECO:0000256" key="1">
    <source>
        <dbReference type="SAM" id="MobiDB-lite"/>
    </source>
</evidence>
<accession>A0ABD3XHJ8</accession>
<evidence type="ECO:0000313" key="3">
    <source>
        <dbReference type="Proteomes" id="UP001634394"/>
    </source>
</evidence>
<dbReference type="Pfam" id="PF14646">
    <property type="entry name" value="MYCBPAP"/>
    <property type="match status" value="1"/>
</dbReference>
<dbReference type="Proteomes" id="UP001634394">
    <property type="component" value="Unassembled WGS sequence"/>
</dbReference>
<name>A0ABD3XHJ8_SINWO</name>
<keyword evidence="3" id="KW-1185">Reference proteome</keyword>
<reference evidence="2 3" key="1">
    <citation type="submission" date="2024-11" db="EMBL/GenBank/DDBJ databases">
        <title>Chromosome-level genome assembly of the freshwater bivalve Anodonta woodiana.</title>
        <authorList>
            <person name="Chen X."/>
        </authorList>
    </citation>
    <scope>NUCLEOTIDE SEQUENCE [LARGE SCALE GENOMIC DNA]</scope>
    <source>
        <strain evidence="2">MN2024</strain>
        <tissue evidence="2">Gills</tissue>
    </source>
</reference>
<feature type="compositionally biased region" description="Polar residues" evidence="1">
    <location>
        <begin position="248"/>
        <end position="263"/>
    </location>
</feature>
<dbReference type="AlphaFoldDB" id="A0ABD3XHJ8"/>
<comment type="caution">
    <text evidence="2">The sequence shown here is derived from an EMBL/GenBank/DDBJ whole genome shotgun (WGS) entry which is preliminary data.</text>
</comment>
<organism evidence="2 3">
    <name type="scientific">Sinanodonta woodiana</name>
    <name type="common">Chinese pond mussel</name>
    <name type="synonym">Anodonta woodiana</name>
    <dbReference type="NCBI Taxonomy" id="1069815"/>
    <lineage>
        <taxon>Eukaryota</taxon>
        <taxon>Metazoa</taxon>
        <taxon>Spiralia</taxon>
        <taxon>Lophotrochozoa</taxon>
        <taxon>Mollusca</taxon>
        <taxon>Bivalvia</taxon>
        <taxon>Autobranchia</taxon>
        <taxon>Heteroconchia</taxon>
        <taxon>Palaeoheterodonta</taxon>
        <taxon>Unionida</taxon>
        <taxon>Unionoidea</taxon>
        <taxon>Unionidae</taxon>
        <taxon>Unioninae</taxon>
        <taxon>Sinanodonta</taxon>
    </lineage>
</organism>
<evidence type="ECO:0000313" key="2">
    <source>
        <dbReference type="EMBL" id="KAL3884383.1"/>
    </source>
</evidence>
<feature type="region of interest" description="Disordered" evidence="1">
    <location>
        <begin position="248"/>
        <end position="308"/>
    </location>
</feature>
<proteinExistence type="predicted"/>
<dbReference type="EMBL" id="JBJQND010000002">
    <property type="protein sequence ID" value="KAL3884383.1"/>
    <property type="molecule type" value="Genomic_DNA"/>
</dbReference>
<protein>
    <submittedName>
        <fullName evidence="2">Uncharacterized protein</fullName>
    </submittedName>
</protein>